<dbReference type="CDD" id="cd00436">
    <property type="entry name" value="UP_TbUP-like"/>
    <property type="match status" value="1"/>
</dbReference>
<feature type="domain" description="Nucleoside phosphorylase" evidence="4">
    <location>
        <begin position="29"/>
        <end position="282"/>
    </location>
</feature>
<protein>
    <recommendedName>
        <fullName evidence="2">Uridine phosphorylase</fullName>
        <ecNumber evidence="1">2.4.2.3</ecNumber>
    </recommendedName>
</protein>
<dbReference type="PANTHER" id="PTHR43691">
    <property type="entry name" value="URIDINE PHOSPHORYLASE"/>
    <property type="match status" value="1"/>
</dbReference>
<comment type="caution">
    <text evidence="5">The sequence shown here is derived from an EMBL/GenBank/DDBJ whole genome shotgun (WGS) entry which is preliminary data.</text>
</comment>
<sequence length="290" mass="32120">MQIRASELILNTDGSIYHLNLLPKDIATTIITVGDPDRVSDVSQHFDSIDLVKGKREFLTHTGMLNGKRLSVISTGIGTDNIDIVLNELDALVNIDFTTRRVNKNRIRLKLVRIGTSGAIQPEIPIDSFLMSEHAIGFDGLSHFYEHSFTKHTDLEDAFIAHTQWATKKARPYIVDFDSDLAAAFMDNRIRLGFTATNTGFYGPQGRELRLAPSQTGSMSKMASFAHDNKQITNLEMETSGIYLLSKLLDHQAVSLNCILANRATGEFSKNPEAAVQELIQLALTKLTSA</sequence>
<dbReference type="PANTHER" id="PTHR43691:SF11">
    <property type="entry name" value="FI09636P-RELATED"/>
    <property type="match status" value="1"/>
</dbReference>
<evidence type="ECO:0000313" key="5">
    <source>
        <dbReference type="EMBL" id="MFD0797593.1"/>
    </source>
</evidence>
<proteinExistence type="predicted"/>
<reference evidence="6" key="1">
    <citation type="journal article" date="2019" name="Int. J. Syst. Evol. Microbiol.">
        <title>The Global Catalogue of Microorganisms (GCM) 10K type strain sequencing project: providing services to taxonomists for standard genome sequencing and annotation.</title>
        <authorList>
            <consortium name="The Broad Institute Genomics Platform"/>
            <consortium name="The Broad Institute Genome Sequencing Center for Infectious Disease"/>
            <person name="Wu L."/>
            <person name="Ma J."/>
        </authorList>
    </citation>
    <scope>NUCLEOTIDE SEQUENCE [LARGE SCALE GENOMIC DNA]</scope>
    <source>
        <strain evidence="6">CCUG 61948</strain>
    </source>
</reference>
<dbReference type="EMBL" id="JBHTHY010000006">
    <property type="protein sequence ID" value="MFD0797593.1"/>
    <property type="molecule type" value="Genomic_DNA"/>
</dbReference>
<organism evidence="5 6">
    <name type="scientific">Maribacter chungangensis</name>
    <dbReference type="NCBI Taxonomy" id="1069117"/>
    <lineage>
        <taxon>Bacteria</taxon>
        <taxon>Pseudomonadati</taxon>
        <taxon>Bacteroidota</taxon>
        <taxon>Flavobacteriia</taxon>
        <taxon>Flavobacteriales</taxon>
        <taxon>Flavobacteriaceae</taxon>
        <taxon>Maribacter</taxon>
    </lineage>
</organism>
<dbReference type="Pfam" id="PF01048">
    <property type="entry name" value="PNP_UDP_1"/>
    <property type="match status" value="1"/>
</dbReference>
<evidence type="ECO:0000256" key="1">
    <source>
        <dbReference type="ARBA" id="ARBA00011888"/>
    </source>
</evidence>
<dbReference type="InterPro" id="IPR000845">
    <property type="entry name" value="Nucleoside_phosphorylase_d"/>
</dbReference>
<evidence type="ECO:0000256" key="2">
    <source>
        <dbReference type="ARBA" id="ARBA00021980"/>
    </source>
</evidence>
<dbReference type="RefSeq" id="WP_379933995.1">
    <property type="nucleotide sequence ID" value="NZ_JBHTHY010000006.1"/>
</dbReference>
<dbReference type="SUPFAM" id="SSF53167">
    <property type="entry name" value="Purine and uridine phosphorylases"/>
    <property type="match status" value="1"/>
</dbReference>
<gene>
    <name evidence="5" type="ORF">ACFQZJ_08985</name>
</gene>
<evidence type="ECO:0000259" key="4">
    <source>
        <dbReference type="Pfam" id="PF01048"/>
    </source>
</evidence>
<evidence type="ECO:0000256" key="3">
    <source>
        <dbReference type="ARBA" id="ARBA00048447"/>
    </source>
</evidence>
<dbReference type="EC" id="2.4.2.3" evidence="1"/>
<name>A0ABW3B497_9FLAO</name>
<dbReference type="Proteomes" id="UP001597012">
    <property type="component" value="Unassembled WGS sequence"/>
</dbReference>
<dbReference type="InterPro" id="IPR035994">
    <property type="entry name" value="Nucleoside_phosphorylase_sf"/>
</dbReference>
<accession>A0ABW3B497</accession>
<keyword evidence="6" id="KW-1185">Reference proteome</keyword>
<comment type="catalytic activity">
    <reaction evidence="3">
        <text>uridine + phosphate = alpha-D-ribose 1-phosphate + uracil</text>
        <dbReference type="Rhea" id="RHEA:24388"/>
        <dbReference type="ChEBI" id="CHEBI:16704"/>
        <dbReference type="ChEBI" id="CHEBI:17568"/>
        <dbReference type="ChEBI" id="CHEBI:43474"/>
        <dbReference type="ChEBI" id="CHEBI:57720"/>
        <dbReference type="EC" id="2.4.2.3"/>
    </reaction>
</comment>
<dbReference type="Gene3D" id="3.40.50.1580">
    <property type="entry name" value="Nucleoside phosphorylase domain"/>
    <property type="match status" value="1"/>
</dbReference>
<evidence type="ECO:0000313" key="6">
    <source>
        <dbReference type="Proteomes" id="UP001597012"/>
    </source>
</evidence>